<dbReference type="InterPro" id="IPR037455">
    <property type="entry name" value="LucA/IucC-like"/>
</dbReference>
<organism evidence="6 7">
    <name type="scientific">Actinoplanes cyaneus</name>
    <dbReference type="NCBI Taxonomy" id="52696"/>
    <lineage>
        <taxon>Bacteria</taxon>
        <taxon>Bacillati</taxon>
        <taxon>Actinomycetota</taxon>
        <taxon>Actinomycetes</taxon>
        <taxon>Micromonosporales</taxon>
        <taxon>Micromonosporaceae</taxon>
        <taxon>Actinoplanes</taxon>
    </lineage>
</organism>
<proteinExistence type="inferred from homology"/>
<dbReference type="Pfam" id="PF06276">
    <property type="entry name" value="FhuF"/>
    <property type="match status" value="1"/>
</dbReference>
<reference evidence="6" key="1">
    <citation type="submission" date="2021-01" db="EMBL/GenBank/DDBJ databases">
        <title>Whole genome shotgun sequence of Actinoplanes cyaneus NBRC 14990.</title>
        <authorList>
            <person name="Komaki H."/>
            <person name="Tamura T."/>
        </authorList>
    </citation>
    <scope>NUCLEOTIDE SEQUENCE</scope>
    <source>
        <strain evidence="6">NBRC 14990</strain>
    </source>
</reference>
<dbReference type="Pfam" id="PF04183">
    <property type="entry name" value="IucA_IucC"/>
    <property type="match status" value="2"/>
</dbReference>
<dbReference type="AlphaFoldDB" id="A0A919ISS5"/>
<comment type="similarity">
    <text evidence="2">Belongs to the IucA/IucC family.</text>
</comment>
<keyword evidence="7" id="KW-1185">Reference proteome</keyword>
<name>A0A919ISS5_9ACTN</name>
<dbReference type="GO" id="GO:0019290">
    <property type="term" value="P:siderophore biosynthetic process"/>
    <property type="evidence" value="ECO:0007669"/>
    <property type="project" value="InterPro"/>
</dbReference>
<dbReference type="GO" id="GO:0016881">
    <property type="term" value="F:acid-amino acid ligase activity"/>
    <property type="evidence" value="ECO:0007669"/>
    <property type="project" value="UniProtKB-ARBA"/>
</dbReference>
<evidence type="ECO:0000313" key="7">
    <source>
        <dbReference type="Proteomes" id="UP000619479"/>
    </source>
</evidence>
<accession>A0A919ISS5</accession>
<feature type="domain" description="Aerobactin siderophore biosynthesis IucA/IucC-like C-terminal" evidence="5">
    <location>
        <begin position="330"/>
        <end position="441"/>
    </location>
</feature>
<sequence length="481" mass="51548">MSSLAPQNPGTDTTADHGDNGGVPHDIPTSGPAQTRAALENLRPDLVERYDAALPGARAAVLRRLHLALDREPLPGAGTDHPETDPIELTERLWPGTPFAAEIANSVANLALARANRVPRVLPAAGDPDGLGRIEQLETDGHPLHPCCRTRAGMTVADVLAYGPEHRPVIRLRRLRVPAERWHGTAQPVLYAHPWQAARLLRRYPWLTDAGPTRPVRPLMSLRTVAPVSGGPHLKTAVDVQMTSAVRTVSPAAVHNGPILSAALRELTADLPIDVLAETEAGAVITDDGPDRHLAHLVRRAPSLGPGETAVPLGVLASALLDTVDDPYRWLAELTAVFFAPLTTVLRRGVALEAHGQNSLVVLRDGHPVRVLYRDLGGVRVDRRLGLDLHGDLLTDDPAVLRTKVAAAALGTVATQLVDAFAEHHGAEPDRLWEIIAAGLRDSPDLLTGSLPVKATTAMRLAADPLDDIWTYRPNPMAVYA</sequence>
<protein>
    <submittedName>
        <fullName evidence="6">Iron transporter</fullName>
    </submittedName>
</protein>
<comment type="pathway">
    <text evidence="1">Siderophore biosynthesis.</text>
</comment>
<dbReference type="PANTHER" id="PTHR34384:SF5">
    <property type="entry name" value="L-2,3-DIAMINOPROPANOATE--CITRATE LIGASE"/>
    <property type="match status" value="1"/>
</dbReference>
<dbReference type="Proteomes" id="UP000619479">
    <property type="component" value="Unassembled WGS sequence"/>
</dbReference>
<dbReference type="EMBL" id="BOMH01000074">
    <property type="protein sequence ID" value="GID70376.1"/>
    <property type="molecule type" value="Genomic_DNA"/>
</dbReference>
<dbReference type="Gene3D" id="6.10.250.3370">
    <property type="match status" value="1"/>
</dbReference>
<evidence type="ECO:0000256" key="1">
    <source>
        <dbReference type="ARBA" id="ARBA00004924"/>
    </source>
</evidence>
<dbReference type="Gene3D" id="1.10.510.40">
    <property type="match status" value="1"/>
</dbReference>
<feature type="domain" description="Aerobactin siderophore biosynthesis IucA/IucC N-terminal" evidence="4">
    <location>
        <begin position="133"/>
        <end position="185"/>
    </location>
</feature>
<evidence type="ECO:0000259" key="4">
    <source>
        <dbReference type="Pfam" id="PF04183"/>
    </source>
</evidence>
<evidence type="ECO:0000256" key="3">
    <source>
        <dbReference type="SAM" id="MobiDB-lite"/>
    </source>
</evidence>
<evidence type="ECO:0000256" key="2">
    <source>
        <dbReference type="ARBA" id="ARBA00007832"/>
    </source>
</evidence>
<gene>
    <name evidence="6" type="ORF">Acy02nite_82570</name>
</gene>
<evidence type="ECO:0000259" key="5">
    <source>
        <dbReference type="Pfam" id="PF06276"/>
    </source>
</evidence>
<dbReference type="PANTHER" id="PTHR34384">
    <property type="entry name" value="L-2,3-DIAMINOPROPANOATE--CITRATE LIGASE"/>
    <property type="match status" value="1"/>
</dbReference>
<dbReference type="InterPro" id="IPR007310">
    <property type="entry name" value="Aerobactin_biosyn_IucA/IucC_N"/>
</dbReference>
<evidence type="ECO:0000313" key="6">
    <source>
        <dbReference type="EMBL" id="GID70376.1"/>
    </source>
</evidence>
<dbReference type="InterPro" id="IPR022770">
    <property type="entry name" value="IucA/IucC-like_C"/>
</dbReference>
<feature type="compositionally biased region" description="Polar residues" evidence="3">
    <location>
        <begin position="1"/>
        <end position="13"/>
    </location>
</feature>
<feature type="region of interest" description="Disordered" evidence="3">
    <location>
        <begin position="1"/>
        <end position="32"/>
    </location>
</feature>
<feature type="domain" description="Aerobactin siderophore biosynthesis IucA/IucC N-terminal" evidence="4">
    <location>
        <begin position="190"/>
        <end position="316"/>
    </location>
</feature>
<comment type="caution">
    <text evidence="6">The sequence shown here is derived from an EMBL/GenBank/DDBJ whole genome shotgun (WGS) entry which is preliminary data.</text>
</comment>